<comment type="caution">
    <text evidence="2">The sequence shown here is derived from an EMBL/GenBank/DDBJ whole genome shotgun (WGS) entry which is preliminary data.</text>
</comment>
<dbReference type="RefSeq" id="WP_131907025.1">
    <property type="nucleotide sequence ID" value="NZ_BAAAFU010000001.1"/>
</dbReference>
<dbReference type="Proteomes" id="UP000294887">
    <property type="component" value="Unassembled WGS sequence"/>
</dbReference>
<protein>
    <submittedName>
        <fullName evidence="2">Putative membrane protein DUF2232</fullName>
    </submittedName>
</protein>
<feature type="transmembrane region" description="Helical" evidence="1">
    <location>
        <begin position="160"/>
        <end position="180"/>
    </location>
</feature>
<keyword evidence="1" id="KW-0812">Transmembrane</keyword>
<gene>
    <name evidence="2" type="ORF">EV695_3300</name>
</gene>
<reference evidence="2 3" key="1">
    <citation type="submission" date="2019-03" db="EMBL/GenBank/DDBJ databases">
        <title>Genomic Encyclopedia of Type Strains, Phase IV (KMG-IV): sequencing the most valuable type-strain genomes for metagenomic binning, comparative biology and taxonomic classification.</title>
        <authorList>
            <person name="Goeker M."/>
        </authorList>
    </citation>
    <scope>NUCLEOTIDE SEQUENCE [LARGE SCALE GENOMIC DNA]</scope>
    <source>
        <strain evidence="2 3">DSM 24830</strain>
    </source>
</reference>
<evidence type="ECO:0000256" key="1">
    <source>
        <dbReference type="SAM" id="Phobius"/>
    </source>
</evidence>
<keyword evidence="1" id="KW-0472">Membrane</keyword>
<keyword evidence="1" id="KW-1133">Transmembrane helix</keyword>
<evidence type="ECO:0000313" key="2">
    <source>
        <dbReference type="EMBL" id="TCJ85329.1"/>
    </source>
</evidence>
<sequence>MMAGFIMAGRIQAAIFVVLSTLISLLFPPLIVFNNAAIALITLRKGWQQGIIYTLLASVTLLIISVALDQQASRGFLAGLANWLPMVVIASALAITKSWSKTLQLVLLTATAGVLLFHFMQPDAAAYWKPVLEQFKPLLKQGYQLSDAKIDESINDVAKWMTGTFAAALALISILSLIIARNWQAVLYNPGGFGEEFRQINLGKQAAIAVLVGIAIAVLTMNQLVVELIMVGIAVFMFQGLALAHALVKKHNLNKAWLIGLYLMMFLLLIQMIVLLATFGIIDTFVDFRRKKPGNTT</sequence>
<dbReference type="AlphaFoldDB" id="A0A4R1EZH0"/>
<evidence type="ECO:0000313" key="3">
    <source>
        <dbReference type="Proteomes" id="UP000294887"/>
    </source>
</evidence>
<name>A0A4R1EZH0_9GAMM</name>
<organism evidence="2 3">
    <name type="scientific">Cocleimonas flava</name>
    <dbReference type="NCBI Taxonomy" id="634765"/>
    <lineage>
        <taxon>Bacteria</taxon>
        <taxon>Pseudomonadati</taxon>
        <taxon>Pseudomonadota</taxon>
        <taxon>Gammaproteobacteria</taxon>
        <taxon>Thiotrichales</taxon>
        <taxon>Thiotrichaceae</taxon>
        <taxon>Cocleimonas</taxon>
    </lineage>
</organism>
<feature type="transmembrane region" description="Helical" evidence="1">
    <location>
        <begin position="201"/>
        <end position="222"/>
    </location>
</feature>
<proteinExistence type="predicted"/>
<feature type="transmembrane region" description="Helical" evidence="1">
    <location>
        <begin position="260"/>
        <end position="282"/>
    </location>
</feature>
<feature type="transmembrane region" description="Helical" evidence="1">
    <location>
        <begin position="23"/>
        <end position="43"/>
    </location>
</feature>
<accession>A0A4R1EZH0</accession>
<dbReference type="EMBL" id="SMFQ01000004">
    <property type="protein sequence ID" value="TCJ85329.1"/>
    <property type="molecule type" value="Genomic_DNA"/>
</dbReference>
<feature type="transmembrane region" description="Helical" evidence="1">
    <location>
        <begin position="74"/>
        <end position="95"/>
    </location>
</feature>
<dbReference type="OrthoDB" id="5659946at2"/>
<feature type="transmembrane region" description="Helical" evidence="1">
    <location>
        <begin position="228"/>
        <end position="248"/>
    </location>
</feature>
<feature type="transmembrane region" description="Helical" evidence="1">
    <location>
        <begin position="102"/>
        <end position="120"/>
    </location>
</feature>
<keyword evidence="3" id="KW-1185">Reference proteome</keyword>
<feature type="transmembrane region" description="Helical" evidence="1">
    <location>
        <begin position="50"/>
        <end position="68"/>
    </location>
</feature>